<proteinExistence type="predicted"/>
<comment type="caution">
    <text evidence="1">The sequence shown here is derived from an EMBL/GenBank/DDBJ whole genome shotgun (WGS) entry which is preliminary data.</text>
</comment>
<organism evidence="1 2">
    <name type="scientific">Shewanella litoralis</name>
    <dbReference type="NCBI Taxonomy" id="2282700"/>
    <lineage>
        <taxon>Bacteria</taxon>
        <taxon>Pseudomonadati</taxon>
        <taxon>Pseudomonadota</taxon>
        <taxon>Gammaproteobacteria</taxon>
        <taxon>Alteromonadales</taxon>
        <taxon>Shewanellaceae</taxon>
        <taxon>Shewanella</taxon>
    </lineage>
</organism>
<dbReference type="Proteomes" id="UP000619118">
    <property type="component" value="Unassembled WGS sequence"/>
</dbReference>
<evidence type="ECO:0000313" key="2">
    <source>
        <dbReference type="Proteomes" id="UP000619118"/>
    </source>
</evidence>
<dbReference type="EMBL" id="BMQX01000012">
    <property type="protein sequence ID" value="GGQ19067.1"/>
    <property type="molecule type" value="Genomic_DNA"/>
</dbReference>
<accession>A0ABQ2RCI2</accession>
<evidence type="ECO:0008006" key="3">
    <source>
        <dbReference type="Google" id="ProtNLM"/>
    </source>
</evidence>
<evidence type="ECO:0000313" key="1">
    <source>
        <dbReference type="EMBL" id="GGQ19067.1"/>
    </source>
</evidence>
<sequence>MATLQGLAHDYAKRIKDAIKSDGFINKSKIDPKDFINSKTQQEIKAVKRDIDGITYQLTNKAITEDDKRIIIDEINRELGLPRTVQKNFQLNESASNDDLSDLADVIENMLGGKK</sequence>
<protein>
    <recommendedName>
        <fullName evidence="3">Terminase small subunit</fullName>
    </recommendedName>
</protein>
<name>A0ABQ2RCI2_9GAMM</name>
<reference evidence="2" key="1">
    <citation type="journal article" date="2019" name="Int. J. Syst. Evol. Microbiol.">
        <title>The Global Catalogue of Microorganisms (GCM) 10K type strain sequencing project: providing services to taxonomists for standard genome sequencing and annotation.</title>
        <authorList>
            <consortium name="The Broad Institute Genomics Platform"/>
            <consortium name="The Broad Institute Genome Sequencing Center for Infectious Disease"/>
            <person name="Wu L."/>
            <person name="Ma J."/>
        </authorList>
    </citation>
    <scope>NUCLEOTIDE SEQUENCE [LARGE SCALE GENOMIC DNA]</scope>
    <source>
        <strain evidence="2">JCM 32306</strain>
    </source>
</reference>
<dbReference type="RefSeq" id="WP_160054219.1">
    <property type="nucleotide sequence ID" value="NZ_BMQX01000012.1"/>
</dbReference>
<keyword evidence="2" id="KW-1185">Reference proteome</keyword>
<gene>
    <name evidence="1" type="ORF">GCM10009411_19130</name>
</gene>